<reference evidence="4 5" key="1">
    <citation type="journal article" date="2018" name="Nat. Biotechnol.">
        <title>A standardized bacterial taxonomy based on genome phylogeny substantially revises the tree of life.</title>
        <authorList>
            <person name="Parks D.H."/>
            <person name="Chuvochina M."/>
            <person name="Waite D.W."/>
            <person name="Rinke C."/>
            <person name="Skarshewski A."/>
            <person name="Chaumeil P.A."/>
            <person name="Hugenholtz P."/>
        </authorList>
    </citation>
    <scope>NUCLEOTIDE SEQUENCE [LARGE SCALE GENOMIC DNA]</scope>
    <source>
        <strain evidence="4">UBA9158</strain>
    </source>
</reference>
<protein>
    <recommendedName>
        <fullName evidence="6">Short-chain dehydrogenase</fullName>
    </recommendedName>
</protein>
<dbReference type="PANTHER" id="PTHR43669">
    <property type="entry name" value="5-KETO-D-GLUCONATE 5-REDUCTASE"/>
    <property type="match status" value="1"/>
</dbReference>
<dbReference type="PRINTS" id="PR00080">
    <property type="entry name" value="SDRFAMILY"/>
</dbReference>
<evidence type="ECO:0008006" key="6">
    <source>
        <dbReference type="Google" id="ProtNLM"/>
    </source>
</evidence>
<evidence type="ECO:0000256" key="3">
    <source>
        <dbReference type="RuleBase" id="RU000363"/>
    </source>
</evidence>
<accession>A0A3C1KJA9</accession>
<dbReference type="Pfam" id="PF00106">
    <property type="entry name" value="adh_short"/>
    <property type="match status" value="1"/>
</dbReference>
<evidence type="ECO:0000313" key="5">
    <source>
        <dbReference type="Proteomes" id="UP000259273"/>
    </source>
</evidence>
<dbReference type="PANTHER" id="PTHR43669:SF3">
    <property type="entry name" value="ALCOHOL DEHYDROGENASE, PUTATIVE (AFU_ORTHOLOGUE AFUA_3G03445)-RELATED"/>
    <property type="match status" value="1"/>
</dbReference>
<comment type="caution">
    <text evidence="4">The sequence shown here is derived from an EMBL/GenBank/DDBJ whole genome shotgun (WGS) entry which is preliminary data.</text>
</comment>
<dbReference type="EMBL" id="DMND01000060">
    <property type="protein sequence ID" value="HAN26819.1"/>
    <property type="molecule type" value="Genomic_DNA"/>
</dbReference>
<dbReference type="InterPro" id="IPR020904">
    <property type="entry name" value="Sc_DH/Rdtase_CS"/>
</dbReference>
<dbReference type="PROSITE" id="PS00061">
    <property type="entry name" value="ADH_SHORT"/>
    <property type="match status" value="1"/>
</dbReference>
<keyword evidence="2" id="KW-0560">Oxidoreductase</keyword>
<comment type="similarity">
    <text evidence="1 3">Belongs to the short-chain dehydrogenases/reductases (SDR) family.</text>
</comment>
<dbReference type="GO" id="GO:0016491">
    <property type="term" value="F:oxidoreductase activity"/>
    <property type="evidence" value="ECO:0007669"/>
    <property type="project" value="UniProtKB-KW"/>
</dbReference>
<evidence type="ECO:0000256" key="2">
    <source>
        <dbReference type="ARBA" id="ARBA00023002"/>
    </source>
</evidence>
<evidence type="ECO:0000256" key="1">
    <source>
        <dbReference type="ARBA" id="ARBA00006484"/>
    </source>
</evidence>
<dbReference type="AlphaFoldDB" id="A0A3C1KJA9"/>
<dbReference type="Proteomes" id="UP000259273">
    <property type="component" value="Unassembled WGS sequence"/>
</dbReference>
<organism evidence="4 5">
    <name type="scientific">Haliea salexigens</name>
    <dbReference type="NCBI Taxonomy" id="287487"/>
    <lineage>
        <taxon>Bacteria</taxon>
        <taxon>Pseudomonadati</taxon>
        <taxon>Pseudomonadota</taxon>
        <taxon>Gammaproteobacteria</taxon>
        <taxon>Cellvibrionales</taxon>
        <taxon>Halieaceae</taxon>
        <taxon>Haliea</taxon>
    </lineage>
</organism>
<dbReference type="InterPro" id="IPR002347">
    <property type="entry name" value="SDR_fam"/>
</dbReference>
<sequence>AKACAGRVALVTGASKGGCGTTIAMRLAAEGARVAITARSADGLERTQAAIEAAGGEVLPLVCDLADPAQRESLVAQVEAHFGAIDILVNNAAAGDYKPFADWTLAELETLQQVNVWAPWRLSQQVLPGMQQRGCGWILNLTTSVAELPAGPPFGKTAPAQAGSAYGASKAALNRMTVGLAAEVEGTGITVNALTPQAAVLTPELAQVRDAGYLDADFFEPLETMVEAATVLCTTRDPALHGRIVYSLELLLELGQPVRDFTGTELLTDWQPADLPAQLRRQLAAHQRGGGAQGQEAARLTALLARPVAG</sequence>
<dbReference type="Gene3D" id="3.40.50.720">
    <property type="entry name" value="NAD(P)-binding Rossmann-like Domain"/>
    <property type="match status" value="1"/>
</dbReference>
<proteinExistence type="inferred from homology"/>
<dbReference type="SUPFAM" id="SSF51735">
    <property type="entry name" value="NAD(P)-binding Rossmann-fold domains"/>
    <property type="match status" value="1"/>
</dbReference>
<dbReference type="PRINTS" id="PR00081">
    <property type="entry name" value="GDHRDH"/>
</dbReference>
<feature type="non-terminal residue" evidence="4">
    <location>
        <position position="1"/>
    </location>
</feature>
<name>A0A3C1KJA9_9GAMM</name>
<evidence type="ECO:0000313" key="4">
    <source>
        <dbReference type="EMBL" id="HAN26819.1"/>
    </source>
</evidence>
<gene>
    <name evidence="4" type="ORF">DCP75_03695</name>
</gene>
<dbReference type="InterPro" id="IPR036291">
    <property type="entry name" value="NAD(P)-bd_dom_sf"/>
</dbReference>
<dbReference type="STRING" id="1121937.GCA_000423125_02263"/>